<protein>
    <submittedName>
        <fullName evidence="3">Glycosyltransferase</fullName>
    </submittedName>
</protein>
<dbReference type="AlphaFoldDB" id="A0A2G9C4G6"/>
<reference evidence="3 4" key="1">
    <citation type="submission" date="2017-11" db="EMBL/GenBank/DDBJ databases">
        <title>Draft genome sequence of Mitsuaria sp. HWN-4.</title>
        <authorList>
            <person name="Gundlapally S.R."/>
        </authorList>
    </citation>
    <scope>NUCLEOTIDE SEQUENCE [LARGE SCALE GENOMIC DNA]</scope>
    <source>
        <strain evidence="3 4">HWN-4</strain>
    </source>
</reference>
<organism evidence="3 4">
    <name type="scientific">Roseateles chitinivorans</name>
    <dbReference type="NCBI Taxonomy" id="2917965"/>
    <lineage>
        <taxon>Bacteria</taxon>
        <taxon>Pseudomonadati</taxon>
        <taxon>Pseudomonadota</taxon>
        <taxon>Betaproteobacteria</taxon>
        <taxon>Burkholderiales</taxon>
        <taxon>Sphaerotilaceae</taxon>
        <taxon>Roseateles</taxon>
    </lineage>
</organism>
<evidence type="ECO:0000313" key="4">
    <source>
        <dbReference type="Proteomes" id="UP000231501"/>
    </source>
</evidence>
<dbReference type="Pfam" id="PF03808">
    <property type="entry name" value="Glyco_tran_WecG"/>
    <property type="match status" value="1"/>
</dbReference>
<sequence>MTDLHSPTSRPGAASGGPSWIDRWRAILGALTVVEDERGVEDELLRAMCAPGPEGGIDRPRVVAFVNAHAMNSAVTDPGFADAVAQADWVLRDGSGMRMLMDRLGRAPGLNLNGTDLIPRIVARHAGRRILVLGTRDPQLSIAAARIRDELAPGAVVDAMDGFRAPQAYLEQARAFAPDLIVLGMGMPKQEQVAQQLRRALARPCLIVCGGAILDFLGGGATRAPAWMRRLGIEWLYRLAREPRRLFKRYVLGNPLFLSRARRYAAAVGQQRSSA</sequence>
<dbReference type="PANTHER" id="PTHR34136:SF1">
    <property type="entry name" value="UDP-N-ACETYL-D-MANNOSAMINURONIC ACID TRANSFERASE"/>
    <property type="match status" value="1"/>
</dbReference>
<proteinExistence type="predicted"/>
<keyword evidence="4" id="KW-1185">Reference proteome</keyword>
<evidence type="ECO:0000256" key="1">
    <source>
        <dbReference type="ARBA" id="ARBA00022676"/>
    </source>
</evidence>
<dbReference type="CDD" id="cd06533">
    <property type="entry name" value="Glyco_transf_WecG_TagA"/>
    <property type="match status" value="1"/>
</dbReference>
<dbReference type="RefSeq" id="WP_099863458.1">
    <property type="nucleotide sequence ID" value="NZ_PEOG01000072.1"/>
</dbReference>
<evidence type="ECO:0000313" key="3">
    <source>
        <dbReference type="EMBL" id="PIM51278.1"/>
    </source>
</evidence>
<dbReference type="OrthoDB" id="9808602at2"/>
<dbReference type="PANTHER" id="PTHR34136">
    <property type="match status" value="1"/>
</dbReference>
<dbReference type="EMBL" id="PEOG01000072">
    <property type="protein sequence ID" value="PIM51278.1"/>
    <property type="molecule type" value="Genomic_DNA"/>
</dbReference>
<dbReference type="Proteomes" id="UP000231501">
    <property type="component" value="Unassembled WGS sequence"/>
</dbReference>
<comment type="caution">
    <text evidence="3">The sequence shown here is derived from an EMBL/GenBank/DDBJ whole genome shotgun (WGS) entry which is preliminary data.</text>
</comment>
<accession>A0A2G9C4G6</accession>
<dbReference type="GO" id="GO:0016758">
    <property type="term" value="F:hexosyltransferase activity"/>
    <property type="evidence" value="ECO:0007669"/>
    <property type="project" value="TreeGrafter"/>
</dbReference>
<gene>
    <name evidence="3" type="ORF">CS062_20665</name>
</gene>
<name>A0A2G9C4G6_9BURK</name>
<dbReference type="NCBIfam" id="TIGR00696">
    <property type="entry name" value="wecG_tagA_cpsF"/>
    <property type="match status" value="1"/>
</dbReference>
<dbReference type="InterPro" id="IPR004629">
    <property type="entry name" value="WecG_TagA_CpsF"/>
</dbReference>
<keyword evidence="2 3" id="KW-0808">Transferase</keyword>
<evidence type="ECO:0000256" key="2">
    <source>
        <dbReference type="ARBA" id="ARBA00022679"/>
    </source>
</evidence>
<keyword evidence="1" id="KW-0328">Glycosyltransferase</keyword>